<proteinExistence type="predicted"/>
<dbReference type="PANTHER" id="PTHR30154">
    <property type="entry name" value="LEUCINE-RESPONSIVE REGULATORY PROTEIN"/>
    <property type="match status" value="1"/>
</dbReference>
<dbReference type="GO" id="GO:0043565">
    <property type="term" value="F:sequence-specific DNA binding"/>
    <property type="evidence" value="ECO:0007669"/>
    <property type="project" value="InterPro"/>
</dbReference>
<keyword evidence="3" id="KW-0804">Transcription</keyword>
<sequence>MELDEIDKQILEALQTNARITTKELSYDLKLSQTPIYERIKRLEREGIIKGYVALLDKEKVGKPMLTYCSVQLKEHAKPFLEQFEREVVNFNEVVECYYIAGNFDYLLRVLVKDIAQYQNFLVNKLAALENIQNVQSMFVMTEVKWSTETPL</sequence>
<gene>
    <name evidence="5" type="ORF">EGI31_15755</name>
</gene>
<dbReference type="GO" id="GO:0043200">
    <property type="term" value="P:response to amino acid"/>
    <property type="evidence" value="ECO:0007669"/>
    <property type="project" value="TreeGrafter"/>
</dbReference>
<dbReference type="SMART" id="SM00344">
    <property type="entry name" value="HTH_ASNC"/>
    <property type="match status" value="1"/>
</dbReference>
<dbReference type="Pfam" id="PF13412">
    <property type="entry name" value="HTH_24"/>
    <property type="match status" value="1"/>
</dbReference>
<protein>
    <submittedName>
        <fullName evidence="5">Lrp/AsnC family transcriptional regulator</fullName>
    </submittedName>
</protein>
<evidence type="ECO:0000313" key="6">
    <source>
        <dbReference type="Proteomes" id="UP001204144"/>
    </source>
</evidence>
<dbReference type="InterPro" id="IPR036388">
    <property type="entry name" value="WH-like_DNA-bd_sf"/>
</dbReference>
<dbReference type="PRINTS" id="PR00033">
    <property type="entry name" value="HTHASNC"/>
</dbReference>
<reference evidence="5 6" key="1">
    <citation type="submission" date="2018-11" db="EMBL/GenBank/DDBJ databases">
        <title>Novel bacteria species description.</title>
        <authorList>
            <person name="Han J.-H."/>
        </authorList>
    </citation>
    <scope>NUCLEOTIDE SEQUENCE [LARGE SCALE GENOMIC DNA]</scope>
    <source>
        <strain evidence="5 6">KCTC23259</strain>
    </source>
</reference>
<dbReference type="GO" id="GO:0005829">
    <property type="term" value="C:cytosol"/>
    <property type="evidence" value="ECO:0007669"/>
    <property type="project" value="TreeGrafter"/>
</dbReference>
<dbReference type="SUPFAM" id="SSF46785">
    <property type="entry name" value="Winged helix' DNA-binding domain"/>
    <property type="match status" value="1"/>
</dbReference>
<evidence type="ECO:0000256" key="3">
    <source>
        <dbReference type="ARBA" id="ARBA00023163"/>
    </source>
</evidence>
<dbReference type="PANTHER" id="PTHR30154:SF34">
    <property type="entry name" value="TRANSCRIPTIONAL REGULATOR AZLB"/>
    <property type="match status" value="1"/>
</dbReference>
<dbReference type="SUPFAM" id="SSF54909">
    <property type="entry name" value="Dimeric alpha+beta barrel"/>
    <property type="match status" value="1"/>
</dbReference>
<feature type="domain" description="HTH asnC-type" evidence="4">
    <location>
        <begin position="3"/>
        <end position="64"/>
    </location>
</feature>
<dbReference type="InterPro" id="IPR019887">
    <property type="entry name" value="Tscrpt_reg_AsnC/Lrp_C"/>
</dbReference>
<dbReference type="Gene3D" id="1.10.10.10">
    <property type="entry name" value="Winged helix-like DNA-binding domain superfamily/Winged helix DNA-binding domain"/>
    <property type="match status" value="1"/>
</dbReference>
<dbReference type="Gene3D" id="3.30.70.920">
    <property type="match status" value="1"/>
</dbReference>
<evidence type="ECO:0000259" key="4">
    <source>
        <dbReference type="PROSITE" id="PS50956"/>
    </source>
</evidence>
<dbReference type="InterPro" id="IPR000485">
    <property type="entry name" value="AsnC-type_HTH_dom"/>
</dbReference>
<keyword evidence="1" id="KW-0805">Transcription regulation</keyword>
<keyword evidence="6" id="KW-1185">Reference proteome</keyword>
<dbReference type="CDD" id="cd00090">
    <property type="entry name" value="HTH_ARSR"/>
    <property type="match status" value="1"/>
</dbReference>
<dbReference type="PROSITE" id="PS50956">
    <property type="entry name" value="HTH_ASNC_2"/>
    <property type="match status" value="1"/>
</dbReference>
<dbReference type="InterPro" id="IPR011991">
    <property type="entry name" value="ArsR-like_HTH"/>
</dbReference>
<comment type="caution">
    <text evidence="5">The sequence shown here is derived from an EMBL/GenBank/DDBJ whole genome shotgun (WGS) entry which is preliminary data.</text>
</comment>
<evidence type="ECO:0000256" key="1">
    <source>
        <dbReference type="ARBA" id="ARBA00023015"/>
    </source>
</evidence>
<dbReference type="AlphaFoldDB" id="A0AAE3H7D9"/>
<dbReference type="Proteomes" id="UP001204144">
    <property type="component" value="Unassembled WGS sequence"/>
</dbReference>
<dbReference type="Pfam" id="PF01037">
    <property type="entry name" value="AsnC_trans_reg"/>
    <property type="match status" value="1"/>
</dbReference>
<dbReference type="InterPro" id="IPR019888">
    <property type="entry name" value="Tscrpt_reg_AsnC-like"/>
</dbReference>
<evidence type="ECO:0000256" key="2">
    <source>
        <dbReference type="ARBA" id="ARBA00023125"/>
    </source>
</evidence>
<evidence type="ECO:0000313" key="5">
    <source>
        <dbReference type="EMBL" id="MCP9764400.1"/>
    </source>
</evidence>
<keyword evidence="2" id="KW-0238">DNA-binding</keyword>
<organism evidence="5 6">
    <name type="scientific">Lacihabitans soyangensis</name>
    <dbReference type="NCBI Taxonomy" id="869394"/>
    <lineage>
        <taxon>Bacteria</taxon>
        <taxon>Pseudomonadati</taxon>
        <taxon>Bacteroidota</taxon>
        <taxon>Cytophagia</taxon>
        <taxon>Cytophagales</taxon>
        <taxon>Leadbetterellaceae</taxon>
        <taxon>Lacihabitans</taxon>
    </lineage>
</organism>
<name>A0AAE3H7D9_9BACT</name>
<dbReference type="GO" id="GO:0006355">
    <property type="term" value="P:regulation of DNA-templated transcription"/>
    <property type="evidence" value="ECO:0007669"/>
    <property type="project" value="UniProtKB-ARBA"/>
</dbReference>
<dbReference type="EMBL" id="RJUF01000173">
    <property type="protein sequence ID" value="MCP9764400.1"/>
    <property type="molecule type" value="Genomic_DNA"/>
</dbReference>
<dbReference type="InterPro" id="IPR011008">
    <property type="entry name" value="Dimeric_a/b-barrel"/>
</dbReference>
<dbReference type="InterPro" id="IPR036390">
    <property type="entry name" value="WH_DNA-bd_sf"/>
</dbReference>
<accession>A0AAE3H7D9</accession>
<dbReference type="RefSeq" id="WP_255038091.1">
    <property type="nucleotide sequence ID" value="NZ_RJUF01000173.1"/>
</dbReference>